<keyword evidence="4" id="KW-1185">Reference proteome</keyword>
<reference evidence="3" key="1">
    <citation type="submission" date="2021-02" db="EMBL/GenBank/DDBJ databases">
        <authorList>
            <person name="Nowell W R."/>
        </authorList>
    </citation>
    <scope>NUCLEOTIDE SEQUENCE</scope>
</reference>
<evidence type="ECO:0000313" key="2">
    <source>
        <dbReference type="EMBL" id="CAF4939922.1"/>
    </source>
</evidence>
<accession>A0A821XHW5</accession>
<evidence type="ECO:0000313" key="3">
    <source>
        <dbReference type="EMBL" id="CAF4942248.1"/>
    </source>
</evidence>
<evidence type="ECO:0000313" key="4">
    <source>
        <dbReference type="Proteomes" id="UP000663873"/>
    </source>
</evidence>
<dbReference type="EMBL" id="CAJOBP010089545">
    <property type="protein sequence ID" value="CAF4942248.1"/>
    <property type="molecule type" value="Genomic_DNA"/>
</dbReference>
<dbReference type="EMBL" id="CAJOBP010088767">
    <property type="protein sequence ID" value="CAF4939922.1"/>
    <property type="molecule type" value="Genomic_DNA"/>
</dbReference>
<dbReference type="Proteomes" id="UP000663873">
    <property type="component" value="Unassembled WGS sequence"/>
</dbReference>
<dbReference type="AlphaFoldDB" id="A0A821XHW5"/>
<sequence>MTKSQRVSMQEESMPLSISNGSNNHPSTMSMNDFESTNGDDD</sequence>
<name>A0A821XHW5_9BILA</name>
<gene>
    <name evidence="2" type="ORF">UJA718_LOCUS47270</name>
    <name evidence="3" type="ORF">UJA718_LOCUS47376</name>
</gene>
<organism evidence="3 4">
    <name type="scientific">Rotaria socialis</name>
    <dbReference type="NCBI Taxonomy" id="392032"/>
    <lineage>
        <taxon>Eukaryota</taxon>
        <taxon>Metazoa</taxon>
        <taxon>Spiralia</taxon>
        <taxon>Gnathifera</taxon>
        <taxon>Rotifera</taxon>
        <taxon>Eurotatoria</taxon>
        <taxon>Bdelloidea</taxon>
        <taxon>Philodinida</taxon>
        <taxon>Philodinidae</taxon>
        <taxon>Rotaria</taxon>
    </lineage>
</organism>
<proteinExistence type="predicted"/>
<protein>
    <submittedName>
        <fullName evidence="3">Uncharacterized protein</fullName>
    </submittedName>
</protein>
<feature type="non-terminal residue" evidence="3">
    <location>
        <position position="1"/>
    </location>
</feature>
<evidence type="ECO:0000256" key="1">
    <source>
        <dbReference type="SAM" id="MobiDB-lite"/>
    </source>
</evidence>
<feature type="region of interest" description="Disordered" evidence="1">
    <location>
        <begin position="1"/>
        <end position="42"/>
    </location>
</feature>
<comment type="caution">
    <text evidence="3">The sequence shown here is derived from an EMBL/GenBank/DDBJ whole genome shotgun (WGS) entry which is preliminary data.</text>
</comment>